<sequence>MFSGKLNTGKALESIRAKYGFKRAADGRVYVRAANGTYFAVRLDMEVPGGLLLRNTSSGEVFALQTQALQQVDLTSDQVVILVLGDGEWENAMSPITVEDEDGATKTLTLKENEFRNVVGLISMTDQGQEGEEDK</sequence>
<organism evidence="1 2">
    <name type="scientific">Gonium pectorale</name>
    <name type="common">Green alga</name>
    <dbReference type="NCBI Taxonomy" id="33097"/>
    <lineage>
        <taxon>Eukaryota</taxon>
        <taxon>Viridiplantae</taxon>
        <taxon>Chlorophyta</taxon>
        <taxon>core chlorophytes</taxon>
        <taxon>Chlorophyceae</taxon>
        <taxon>CS clade</taxon>
        <taxon>Chlamydomonadales</taxon>
        <taxon>Volvocaceae</taxon>
        <taxon>Gonium</taxon>
    </lineage>
</organism>
<evidence type="ECO:0000313" key="2">
    <source>
        <dbReference type="Proteomes" id="UP000075714"/>
    </source>
</evidence>
<keyword evidence="2" id="KW-1185">Reference proteome</keyword>
<accession>A0A150G0F0</accession>
<name>A0A150G0F0_GONPE</name>
<reference evidence="2" key="1">
    <citation type="journal article" date="2016" name="Nat. Commun.">
        <title>The Gonium pectorale genome demonstrates co-option of cell cycle regulation during the evolution of multicellularity.</title>
        <authorList>
            <person name="Hanschen E.R."/>
            <person name="Marriage T.N."/>
            <person name="Ferris P.J."/>
            <person name="Hamaji T."/>
            <person name="Toyoda A."/>
            <person name="Fujiyama A."/>
            <person name="Neme R."/>
            <person name="Noguchi H."/>
            <person name="Minakuchi Y."/>
            <person name="Suzuki M."/>
            <person name="Kawai-Toyooka H."/>
            <person name="Smith D.R."/>
            <person name="Sparks H."/>
            <person name="Anderson J."/>
            <person name="Bakaric R."/>
            <person name="Luria V."/>
            <person name="Karger A."/>
            <person name="Kirschner M.W."/>
            <person name="Durand P.M."/>
            <person name="Michod R.E."/>
            <person name="Nozaki H."/>
            <person name="Olson B.J."/>
        </authorList>
    </citation>
    <scope>NUCLEOTIDE SEQUENCE [LARGE SCALE GENOMIC DNA]</scope>
    <source>
        <strain evidence="2">NIES-2863</strain>
    </source>
</reference>
<comment type="caution">
    <text evidence="1">The sequence shown here is derived from an EMBL/GenBank/DDBJ whole genome shotgun (WGS) entry which is preliminary data.</text>
</comment>
<dbReference type="Proteomes" id="UP000075714">
    <property type="component" value="Unassembled WGS sequence"/>
</dbReference>
<dbReference type="EMBL" id="LSYV01000095">
    <property type="protein sequence ID" value="KXZ43329.1"/>
    <property type="molecule type" value="Genomic_DNA"/>
</dbReference>
<protein>
    <submittedName>
        <fullName evidence="1">Uncharacterized protein</fullName>
    </submittedName>
</protein>
<gene>
    <name evidence="1" type="ORF">GPECTOR_94g651</name>
</gene>
<dbReference type="AlphaFoldDB" id="A0A150G0F0"/>
<dbReference type="OrthoDB" id="542062at2759"/>
<proteinExistence type="predicted"/>
<evidence type="ECO:0000313" key="1">
    <source>
        <dbReference type="EMBL" id="KXZ43329.1"/>
    </source>
</evidence>